<keyword evidence="3" id="KW-1185">Reference proteome</keyword>
<protein>
    <recommendedName>
        <fullName evidence="1">Retrotransposon Copia-like N-terminal domain-containing protein</fullName>
    </recommendedName>
</protein>
<dbReference type="Proteomes" id="UP001231189">
    <property type="component" value="Unassembled WGS sequence"/>
</dbReference>
<evidence type="ECO:0000313" key="3">
    <source>
        <dbReference type="Proteomes" id="UP001231189"/>
    </source>
</evidence>
<dbReference type="InterPro" id="IPR029472">
    <property type="entry name" value="Copia-like_N"/>
</dbReference>
<dbReference type="EMBL" id="JAUUTY010000002">
    <property type="protein sequence ID" value="KAK1686823.1"/>
    <property type="molecule type" value="Genomic_DNA"/>
</dbReference>
<proteinExistence type="predicted"/>
<comment type="caution">
    <text evidence="2">The sequence shown here is derived from an EMBL/GenBank/DDBJ whole genome shotgun (WGS) entry which is preliminary data.</text>
</comment>
<name>A0AAD8X267_LOLMU</name>
<feature type="domain" description="Retrotransposon Copia-like N-terminal" evidence="1">
    <location>
        <begin position="26"/>
        <end position="63"/>
    </location>
</feature>
<dbReference type="Pfam" id="PF14244">
    <property type="entry name" value="Retrotran_gag_3"/>
    <property type="match status" value="1"/>
</dbReference>
<evidence type="ECO:0000259" key="1">
    <source>
        <dbReference type="Pfam" id="PF14244"/>
    </source>
</evidence>
<dbReference type="PANTHER" id="PTHR47481:SF31">
    <property type="entry name" value="OS01G0873500 PROTEIN"/>
    <property type="match status" value="1"/>
</dbReference>
<sequence>MPPSTVLAACDAVPDCDPALMHLAHLLTVKLTADNYLLWRAQLLPLLRSHHLEGFVDGTLPCPPSVLSVTTTTGAPMMVTNQGHRQWVAQDQTILGAIQSSLTPSVAGMVIFAATSRDAWGTIDSNFSSVKELVDTLSSIGQPLRDEEFTSFILNGLDEDYEALVENINGGDYVTLAMTPLDEALAAIVGFLFFTISE</sequence>
<evidence type="ECO:0000313" key="2">
    <source>
        <dbReference type="EMBL" id="KAK1686823.1"/>
    </source>
</evidence>
<gene>
    <name evidence="2" type="ORF">QYE76_047671</name>
</gene>
<organism evidence="2 3">
    <name type="scientific">Lolium multiflorum</name>
    <name type="common">Italian ryegrass</name>
    <name type="synonym">Lolium perenne subsp. multiflorum</name>
    <dbReference type="NCBI Taxonomy" id="4521"/>
    <lineage>
        <taxon>Eukaryota</taxon>
        <taxon>Viridiplantae</taxon>
        <taxon>Streptophyta</taxon>
        <taxon>Embryophyta</taxon>
        <taxon>Tracheophyta</taxon>
        <taxon>Spermatophyta</taxon>
        <taxon>Magnoliopsida</taxon>
        <taxon>Liliopsida</taxon>
        <taxon>Poales</taxon>
        <taxon>Poaceae</taxon>
        <taxon>BOP clade</taxon>
        <taxon>Pooideae</taxon>
        <taxon>Poodae</taxon>
        <taxon>Poeae</taxon>
        <taxon>Poeae Chloroplast Group 2 (Poeae type)</taxon>
        <taxon>Loliodinae</taxon>
        <taxon>Loliinae</taxon>
        <taxon>Lolium</taxon>
    </lineage>
</organism>
<dbReference type="PANTHER" id="PTHR47481">
    <property type="match status" value="1"/>
</dbReference>
<accession>A0AAD8X267</accession>
<dbReference type="AlphaFoldDB" id="A0AAD8X267"/>
<reference evidence="2" key="1">
    <citation type="submission" date="2023-07" db="EMBL/GenBank/DDBJ databases">
        <title>A chromosome-level genome assembly of Lolium multiflorum.</title>
        <authorList>
            <person name="Chen Y."/>
            <person name="Copetti D."/>
            <person name="Kolliker R."/>
            <person name="Studer B."/>
        </authorList>
    </citation>
    <scope>NUCLEOTIDE SEQUENCE</scope>
    <source>
        <strain evidence="2">02402/16</strain>
        <tissue evidence="2">Leaf</tissue>
    </source>
</reference>